<dbReference type="Proteomes" id="UP000467841">
    <property type="component" value="Unassembled WGS sequence"/>
</dbReference>
<evidence type="ECO:0000313" key="2">
    <source>
        <dbReference type="EMBL" id="CAA7048418.1"/>
    </source>
</evidence>
<dbReference type="Gene3D" id="3.10.450.10">
    <property type="match status" value="1"/>
</dbReference>
<dbReference type="AlphaFoldDB" id="A0A6D2KLF0"/>
<organism evidence="2 3">
    <name type="scientific">Microthlaspi erraticum</name>
    <dbReference type="NCBI Taxonomy" id="1685480"/>
    <lineage>
        <taxon>Eukaryota</taxon>
        <taxon>Viridiplantae</taxon>
        <taxon>Streptophyta</taxon>
        <taxon>Embryophyta</taxon>
        <taxon>Tracheophyta</taxon>
        <taxon>Spermatophyta</taxon>
        <taxon>Magnoliopsida</taxon>
        <taxon>eudicotyledons</taxon>
        <taxon>Gunneridae</taxon>
        <taxon>Pentapetalae</taxon>
        <taxon>rosids</taxon>
        <taxon>malvids</taxon>
        <taxon>Brassicales</taxon>
        <taxon>Brassicaceae</taxon>
        <taxon>Coluteocarpeae</taxon>
        <taxon>Microthlaspi</taxon>
    </lineage>
</organism>
<reference evidence="2" key="1">
    <citation type="submission" date="2020-01" db="EMBL/GenBank/DDBJ databases">
        <authorList>
            <person name="Mishra B."/>
        </authorList>
    </citation>
    <scope>NUCLEOTIDE SEQUENCE [LARGE SCALE GENOMIC DNA]</scope>
</reference>
<sequence length="163" mass="18921">MDSPVVERIPQVSDSKRQKLEGDEIFEDDNSSSSSEDYDENDVRMWDAEYERSGDYDFDFTRIGRYKDFNPVNFNDSTFAEEPETDEDFVGHMCKAALKKYNHDKGTNLEFARALRANFHPSAGFTFCISFEAKDASEVKPFHARVRYLSEEFFVCDIYPAKP</sequence>
<name>A0A6D2KLF0_9BRAS</name>
<protein>
    <recommendedName>
        <fullName evidence="4">Cystatin domain-containing protein</fullName>
    </recommendedName>
</protein>
<gene>
    <name evidence="2" type="ORF">MERR_LOCUS35653</name>
</gene>
<dbReference type="SUPFAM" id="SSF54403">
    <property type="entry name" value="Cystatin/monellin"/>
    <property type="match status" value="1"/>
</dbReference>
<dbReference type="InterPro" id="IPR006525">
    <property type="entry name" value="Cystatin-related_pln"/>
</dbReference>
<feature type="region of interest" description="Disordered" evidence="1">
    <location>
        <begin position="1"/>
        <end position="41"/>
    </location>
</feature>
<dbReference type="NCBIfam" id="TIGR01638">
    <property type="entry name" value="Atha_cystat_rel"/>
    <property type="match status" value="1"/>
</dbReference>
<evidence type="ECO:0000256" key="1">
    <source>
        <dbReference type="SAM" id="MobiDB-lite"/>
    </source>
</evidence>
<proteinExistence type="predicted"/>
<evidence type="ECO:0000313" key="3">
    <source>
        <dbReference type="Proteomes" id="UP000467841"/>
    </source>
</evidence>
<accession>A0A6D2KLF0</accession>
<dbReference type="InterPro" id="IPR046350">
    <property type="entry name" value="Cystatin_sf"/>
</dbReference>
<feature type="compositionally biased region" description="Acidic residues" evidence="1">
    <location>
        <begin position="23"/>
        <end position="40"/>
    </location>
</feature>
<keyword evidence="3" id="KW-1185">Reference proteome</keyword>
<evidence type="ECO:0008006" key="4">
    <source>
        <dbReference type="Google" id="ProtNLM"/>
    </source>
</evidence>
<dbReference type="EMBL" id="CACVBM020001385">
    <property type="protein sequence ID" value="CAA7048418.1"/>
    <property type="molecule type" value="Genomic_DNA"/>
</dbReference>
<dbReference type="PANTHER" id="PTHR31228">
    <property type="entry name" value="CYSTATIN/MONELLIN SUPERFAMILY PROTEIN"/>
    <property type="match status" value="1"/>
</dbReference>
<comment type="caution">
    <text evidence="2">The sequence shown here is derived from an EMBL/GenBank/DDBJ whole genome shotgun (WGS) entry which is preliminary data.</text>
</comment>
<dbReference type="PANTHER" id="PTHR31228:SF22">
    <property type="entry name" value="CYSTATIN_MONELLIN SUPERFAMILY PROTEIN"/>
    <property type="match status" value="1"/>
</dbReference>